<dbReference type="InterPro" id="IPR039308">
    <property type="entry name" value="GAS8"/>
</dbReference>
<dbReference type="Pfam" id="PF13851">
    <property type="entry name" value="GAS"/>
    <property type="match status" value="1"/>
</dbReference>
<evidence type="ECO:0000256" key="6">
    <source>
        <dbReference type="ARBA" id="ARBA00022701"/>
    </source>
</evidence>
<reference evidence="15 16" key="1">
    <citation type="submission" date="2012-03" db="EMBL/GenBank/DDBJ databases">
        <title>Whole Genome Assembly of Papio anubis.</title>
        <authorList>
            <person name="Liu Y.L."/>
            <person name="Abraham K.A."/>
            <person name="Akbar H.A."/>
            <person name="Ali S.A."/>
            <person name="Anosike U.A."/>
            <person name="Aqrawi P.A."/>
            <person name="Arias F.A."/>
            <person name="Attaway T.A."/>
            <person name="Awwad R.A."/>
            <person name="Babu C.B."/>
            <person name="Bandaranaike D.B."/>
            <person name="Battles P.B."/>
            <person name="Bell A.B."/>
            <person name="Beltran B.B."/>
            <person name="Berhane-Mersha D.B."/>
            <person name="Bess C.B."/>
            <person name="Bickham C.B."/>
            <person name="Bolden T.B."/>
            <person name="Carter K.C."/>
            <person name="Chau D.C."/>
            <person name="Chavez A.C."/>
            <person name="Clerc-Blankenburg K.C."/>
            <person name="Coyle M.C."/>
            <person name="Dao M.D."/>
            <person name="Davila M.L.D."/>
            <person name="Davy-Carroll L.D."/>
            <person name="Denson S.D."/>
            <person name="Dinh H.D."/>
            <person name="Fernandez S.F."/>
            <person name="Fernando P.F."/>
            <person name="Forbes L.F."/>
            <person name="Francis C.F."/>
            <person name="Francisco L.F."/>
            <person name="Fu Q.F."/>
            <person name="Garcia-Iii R.G."/>
            <person name="Garrett T.G."/>
            <person name="Gross S.G."/>
            <person name="Gubbala S.G."/>
            <person name="Hirani K.H."/>
            <person name="Hogues M.H."/>
            <person name="Hollins B.H."/>
            <person name="Jackson L.J."/>
            <person name="Javaid M.J."/>
            <person name="Jhangiani S.J."/>
            <person name="Johnson A.J."/>
            <person name="Johnson B.J."/>
            <person name="Jones J.J."/>
            <person name="Joshi V.J."/>
            <person name="Kalu J.K."/>
            <person name="Khan N.K."/>
            <person name="Korchina V.K."/>
            <person name="Kovar C.K."/>
            <person name="Lago L.L."/>
            <person name="Lara F.L."/>
            <person name="Le T.-K.L."/>
            <person name="Lee S.L."/>
            <person name="Legall-Iii F.L."/>
            <person name="Lemon S.L."/>
            <person name="Liu J.L."/>
            <person name="Liu Y.-S.L."/>
            <person name="Liyanage D.L."/>
            <person name="Lopez J.L."/>
            <person name="Lorensuhewa L.L."/>
            <person name="Mata R.M."/>
            <person name="Mathew T.M."/>
            <person name="Mercado C.M."/>
            <person name="Mercado I.M."/>
            <person name="Morales K.M."/>
            <person name="Morgan M.M."/>
            <person name="Munidasa M.M."/>
            <person name="Ngo D.N."/>
            <person name="Nguyen L.N."/>
            <person name="Nguyen T.N."/>
            <person name="Nguyen N.N."/>
            <person name="Obregon M.O."/>
            <person name="Okwuonu G.O."/>
            <person name="Ongeri F.O."/>
            <person name="Onwere C.O."/>
            <person name="Osifeso I.O."/>
            <person name="Parra A.P."/>
            <person name="Patil S.P."/>
            <person name="Perez A.P."/>
            <person name="Perez Y.P."/>
            <person name="Pham C.P."/>
            <person name="Pu L.-L.P."/>
            <person name="Puazo M.P."/>
            <person name="Quiroz J.Q."/>
            <person name="Rouhana J.R."/>
            <person name="Ruiz M.R."/>
            <person name="Ruiz S.-J.R."/>
            <person name="Saada N.S."/>
            <person name="Santibanez J.S."/>
            <person name="Scheel M.S."/>
            <person name="Schneider B.S."/>
            <person name="Simmons D.S."/>
            <person name="Sisson I.S."/>
            <person name="Tang L.-Y.T."/>
            <person name="Thornton R.T."/>
            <person name="Tisius J.T."/>
            <person name="Toledanes G.T."/>
            <person name="Trejos Z.T."/>
            <person name="Usmani K.U."/>
            <person name="Varghese R.V."/>
            <person name="Vattathil S.V."/>
            <person name="Vee V.V."/>
            <person name="Walker D.W."/>
            <person name="Weissenberger G.W."/>
            <person name="White C.W."/>
            <person name="Williams A.W."/>
            <person name="Woodworth J.W."/>
            <person name="Wright R.W."/>
            <person name="Zhu Y.Z."/>
            <person name="Han Y.H."/>
            <person name="Newsham I.N."/>
            <person name="Nazareth L.N."/>
            <person name="Worley K.W."/>
            <person name="Muzny D.M."/>
            <person name="Rogers J.R."/>
            <person name="Gibbs R.G."/>
        </authorList>
    </citation>
    <scope>NUCLEOTIDE SEQUENCE [LARGE SCALE GENOMIC DNA]</scope>
</reference>
<reference evidence="15" key="3">
    <citation type="submission" date="2025-09" db="UniProtKB">
        <authorList>
            <consortium name="Ensembl"/>
        </authorList>
    </citation>
    <scope>IDENTIFICATION</scope>
</reference>
<dbReference type="PANTHER" id="PTHR31543">
    <property type="entry name" value="DYNEIN REGULATORY COMPLEX SUBUNIT 4"/>
    <property type="match status" value="1"/>
</dbReference>
<keyword evidence="11" id="KW-0966">Cell projection</keyword>
<keyword evidence="8 13" id="KW-0175">Coiled coil</keyword>
<comment type="similarity">
    <text evidence="3">Belongs to the DRC4 family.</text>
</comment>
<proteinExistence type="inferred from homology"/>
<dbReference type="OMA" id="RKIQMAH"/>
<evidence type="ECO:0000256" key="9">
    <source>
        <dbReference type="ARBA" id="ARBA00023069"/>
    </source>
</evidence>
<evidence type="ECO:0000256" key="8">
    <source>
        <dbReference type="ARBA" id="ARBA00023054"/>
    </source>
</evidence>
<evidence type="ECO:0000256" key="4">
    <source>
        <dbReference type="ARBA" id="ARBA00021301"/>
    </source>
</evidence>
<keyword evidence="5" id="KW-0963">Cytoplasm</keyword>
<evidence type="ECO:0000256" key="3">
    <source>
        <dbReference type="ARBA" id="ARBA00009859"/>
    </source>
</evidence>
<dbReference type="InterPro" id="IPR025593">
    <property type="entry name" value="GAS8_dom"/>
</dbReference>
<evidence type="ECO:0000259" key="14">
    <source>
        <dbReference type="Pfam" id="PF13851"/>
    </source>
</evidence>
<dbReference type="PANTHER" id="PTHR31543:SF0">
    <property type="entry name" value="DYNEIN REGULATORY COMPLEX SUBUNIT 4"/>
    <property type="match status" value="1"/>
</dbReference>
<evidence type="ECO:0000256" key="7">
    <source>
        <dbReference type="ARBA" id="ARBA00022846"/>
    </source>
</evidence>
<keyword evidence="16" id="KW-1185">Reference proteome</keyword>
<protein>
    <recommendedName>
        <fullName evidence="4">Dynein regulatory complex subunit 4</fullName>
    </recommendedName>
    <alternativeName>
        <fullName evidence="12">Growth arrest-specific protein 8</fullName>
    </alternativeName>
</protein>
<organism evidence="15 16">
    <name type="scientific">Papio anubis</name>
    <name type="common">Olive baboon</name>
    <dbReference type="NCBI Taxonomy" id="9555"/>
    <lineage>
        <taxon>Eukaryota</taxon>
        <taxon>Metazoa</taxon>
        <taxon>Chordata</taxon>
        <taxon>Craniata</taxon>
        <taxon>Vertebrata</taxon>
        <taxon>Euteleostomi</taxon>
        <taxon>Mammalia</taxon>
        <taxon>Eutheria</taxon>
        <taxon>Euarchontoglires</taxon>
        <taxon>Primates</taxon>
        <taxon>Haplorrhini</taxon>
        <taxon>Catarrhini</taxon>
        <taxon>Cercopithecidae</taxon>
        <taxon>Cercopithecinae</taxon>
        <taxon>Papio</taxon>
    </lineage>
</organism>
<dbReference type="Ensembl" id="ENSPANT00000066779.1">
    <property type="protein sequence ID" value="ENSPANP00000055274.1"/>
    <property type="gene ID" value="ENSPANG00000047690.1"/>
</dbReference>
<dbReference type="GO" id="GO:0005874">
    <property type="term" value="C:microtubule"/>
    <property type="evidence" value="ECO:0007669"/>
    <property type="project" value="UniProtKB-KW"/>
</dbReference>
<dbReference type="GO" id="GO:0008017">
    <property type="term" value="F:microtubule binding"/>
    <property type="evidence" value="ECO:0007669"/>
    <property type="project" value="InterPro"/>
</dbReference>
<keyword evidence="7" id="KW-0282">Flagellum</keyword>
<evidence type="ECO:0000256" key="12">
    <source>
        <dbReference type="ARBA" id="ARBA00031568"/>
    </source>
</evidence>
<name>A0A8I5NTY3_PAPAN</name>
<dbReference type="GO" id="GO:0005794">
    <property type="term" value="C:Golgi apparatus"/>
    <property type="evidence" value="ECO:0007669"/>
    <property type="project" value="TreeGrafter"/>
</dbReference>
<evidence type="ECO:0000256" key="5">
    <source>
        <dbReference type="ARBA" id="ARBA00022490"/>
    </source>
</evidence>
<keyword evidence="9" id="KW-0969">Cilium</keyword>
<evidence type="ECO:0000256" key="13">
    <source>
        <dbReference type="SAM" id="Coils"/>
    </source>
</evidence>
<evidence type="ECO:0000256" key="11">
    <source>
        <dbReference type="ARBA" id="ARBA00023273"/>
    </source>
</evidence>
<keyword evidence="10" id="KW-0206">Cytoskeleton</keyword>
<reference evidence="15" key="2">
    <citation type="submission" date="2025-08" db="UniProtKB">
        <authorList>
            <consortium name="Ensembl"/>
        </authorList>
    </citation>
    <scope>IDENTIFICATION</scope>
</reference>
<evidence type="ECO:0000256" key="1">
    <source>
        <dbReference type="ARBA" id="ARBA00004230"/>
    </source>
</evidence>
<comment type="subcellular location">
    <subcellularLocation>
        <location evidence="1">Cell projection</location>
        <location evidence="1">Cilium</location>
        <location evidence="1">Flagellum</location>
    </subcellularLocation>
    <subcellularLocation>
        <location evidence="2">Cytoplasm</location>
        <location evidence="2">Cytoskeleton</location>
    </subcellularLocation>
</comment>
<evidence type="ECO:0000313" key="15">
    <source>
        <dbReference type="Ensembl" id="ENSPANP00000055274.1"/>
    </source>
</evidence>
<dbReference type="Proteomes" id="UP000028761">
    <property type="component" value="Chromosome 18"/>
</dbReference>
<dbReference type="GO" id="GO:0031514">
    <property type="term" value="C:motile cilium"/>
    <property type="evidence" value="ECO:0007669"/>
    <property type="project" value="UniProtKB-SubCell"/>
</dbReference>
<accession>A0A8I5NTY3</accession>
<feature type="domain" description="Growth arrest-specific protein 8" evidence="14">
    <location>
        <begin position="140"/>
        <end position="170"/>
    </location>
</feature>
<dbReference type="GO" id="GO:0030317">
    <property type="term" value="P:flagellated sperm motility"/>
    <property type="evidence" value="ECO:0007669"/>
    <property type="project" value="TreeGrafter"/>
</dbReference>
<keyword evidence="6" id="KW-0493">Microtubule</keyword>
<feature type="coiled-coil region" evidence="13">
    <location>
        <begin position="86"/>
        <end position="113"/>
    </location>
</feature>
<sequence length="225" mass="26490">MCSCVQVRRHAGEQVYKQKVKHLLYEHQNNLTEMKAEGTVVMKLAQKEHRTQEGVLRKDMRALKVELKEQELANEVVVKNLRLKHTEEITKMRNDFERQVREIEAKYDKKMKMLRDELDLRRKTELHEVEERKNSQINTLMQRHEEAFTDIKNYYNDITLNNLALINSLKVLRVGWAGETHSACPRMWAAESWGSRPQLSTPTPPILFIGLFDNALLRSLIEIPK</sequence>
<dbReference type="GeneTree" id="ENSGT00390000009477"/>
<evidence type="ECO:0000256" key="2">
    <source>
        <dbReference type="ARBA" id="ARBA00004245"/>
    </source>
</evidence>
<evidence type="ECO:0000256" key="10">
    <source>
        <dbReference type="ARBA" id="ARBA00023212"/>
    </source>
</evidence>
<dbReference type="GO" id="GO:0031267">
    <property type="term" value="F:small GTPase binding"/>
    <property type="evidence" value="ECO:0007669"/>
    <property type="project" value="InterPro"/>
</dbReference>
<evidence type="ECO:0000313" key="16">
    <source>
        <dbReference type="Proteomes" id="UP000028761"/>
    </source>
</evidence>
<dbReference type="AlphaFoldDB" id="A0A8I5NTY3"/>